<dbReference type="AlphaFoldDB" id="A0A7L4YM22"/>
<evidence type="ECO:0000313" key="3">
    <source>
        <dbReference type="EMBL" id="QHB99596.1"/>
    </source>
</evidence>
<evidence type="ECO:0000259" key="2">
    <source>
        <dbReference type="Pfam" id="PF00437"/>
    </source>
</evidence>
<dbReference type="PANTHER" id="PTHR30486:SF15">
    <property type="entry name" value="TYPE II_IV SECRETION SYSTEM ATPASE"/>
    <property type="match status" value="1"/>
</dbReference>
<dbReference type="Pfam" id="PF00437">
    <property type="entry name" value="T2SSE"/>
    <property type="match status" value="1"/>
</dbReference>
<proteinExistence type="inferred from homology"/>
<dbReference type="EMBL" id="CP047156">
    <property type="protein sequence ID" value="QHB99596.1"/>
    <property type="molecule type" value="Genomic_DNA"/>
</dbReference>
<accession>A0A7L4YM22</accession>
<dbReference type="PANTHER" id="PTHR30486">
    <property type="entry name" value="TWITCHING MOTILITY PROTEIN PILT"/>
    <property type="match status" value="1"/>
</dbReference>
<dbReference type="InterPro" id="IPR050921">
    <property type="entry name" value="T4SS_GSP_E_ATPase"/>
</dbReference>
<dbReference type="GO" id="GO:0016887">
    <property type="term" value="F:ATP hydrolysis activity"/>
    <property type="evidence" value="ECO:0007669"/>
    <property type="project" value="InterPro"/>
</dbReference>
<name>A0A7L4YM22_9ACTN</name>
<comment type="similarity">
    <text evidence="1">Belongs to the GSP E family.</text>
</comment>
<reference evidence="3 4" key="1">
    <citation type="journal article" date="2018" name="Int. J. Syst. Evol. Microbiol.">
        <title>Epidermidibacterium keratini gen. nov., sp. nov., a member of the family Sporichthyaceae, isolated from keratin epidermis.</title>
        <authorList>
            <person name="Lee D.G."/>
            <person name="Trujillo M.E."/>
            <person name="Kang S."/>
            <person name="Nam J.J."/>
            <person name="Kim Y.J."/>
        </authorList>
    </citation>
    <scope>NUCLEOTIDE SEQUENCE [LARGE SCALE GENOMIC DNA]</scope>
    <source>
        <strain evidence="3 4">EPI-7</strain>
    </source>
</reference>
<dbReference type="InParanoid" id="A0A7L4YM22"/>
<organism evidence="3 4">
    <name type="scientific">Epidermidibacterium keratini</name>
    <dbReference type="NCBI Taxonomy" id="1891644"/>
    <lineage>
        <taxon>Bacteria</taxon>
        <taxon>Bacillati</taxon>
        <taxon>Actinomycetota</taxon>
        <taxon>Actinomycetes</taxon>
        <taxon>Sporichthyales</taxon>
        <taxon>Sporichthyaceae</taxon>
        <taxon>Epidermidibacterium</taxon>
    </lineage>
</organism>
<keyword evidence="4" id="KW-1185">Reference proteome</keyword>
<gene>
    <name evidence="3" type="ORF">EK0264_04380</name>
</gene>
<evidence type="ECO:0000313" key="4">
    <source>
        <dbReference type="Proteomes" id="UP000463857"/>
    </source>
</evidence>
<evidence type="ECO:0000256" key="1">
    <source>
        <dbReference type="ARBA" id="ARBA00006611"/>
    </source>
</evidence>
<dbReference type="SUPFAM" id="SSF52540">
    <property type="entry name" value="P-loop containing nucleoside triphosphate hydrolases"/>
    <property type="match status" value="1"/>
</dbReference>
<sequence length="450" mass="48768">MPIFRACGQPVGRSLSSTYGASTQKTHPEPTGWGRTVTVALEVVDSEVRELIRRRGLDPLADVEAVRMLVDEVIADYGDRALSSALPPISDPAALAKSVVNTVAGFGPIQPLLDDPEVEEIWINSPDRVFAARRGVSELTTVVLREKQLEDLVERMLRTSGRRIDLSSPFVDALMPDGSRLHVVIPDITRRHMSVNIRKFIVRAHSLTELVTLGTLTPHAAAFLEATMIAGLNVIVAGGTQSGKTTLLNALSNSIPAKERIVTVEEVFELQIRKPDVIGMQTRQASLEGSGEISMRRLVKESLRMRPSRIVIGEVRQDESLDMLIALNSGLPGACSLHANSAREAIAKLCTLPLLAGENISAAFVVPTVATAIDIVVHLRHDGHGNRRVTEILGLSGRTEGNVVETTDLFVTRTASNGEQLERATGFPPHAERYHRAGIDLARLMSTGPS</sequence>
<dbReference type="InterPro" id="IPR001482">
    <property type="entry name" value="T2SS/T4SS_dom"/>
</dbReference>
<protein>
    <submittedName>
        <fullName evidence="3">CpaF family protein</fullName>
    </submittedName>
</protein>
<dbReference type="Proteomes" id="UP000463857">
    <property type="component" value="Chromosome"/>
</dbReference>
<feature type="domain" description="Bacterial type II secretion system protein E" evidence="2">
    <location>
        <begin position="105"/>
        <end position="363"/>
    </location>
</feature>
<dbReference type="Gene3D" id="3.40.50.300">
    <property type="entry name" value="P-loop containing nucleotide triphosphate hydrolases"/>
    <property type="match status" value="1"/>
</dbReference>
<dbReference type="Gene3D" id="3.30.450.380">
    <property type="match status" value="1"/>
</dbReference>
<dbReference type="OrthoDB" id="9810761at2"/>
<dbReference type="CDD" id="cd01130">
    <property type="entry name" value="VirB11-like_ATPase"/>
    <property type="match status" value="1"/>
</dbReference>
<dbReference type="KEGG" id="eke:EK0264_04380"/>
<dbReference type="InterPro" id="IPR027417">
    <property type="entry name" value="P-loop_NTPase"/>
</dbReference>